<evidence type="ECO:0000313" key="3">
    <source>
        <dbReference type="Proteomes" id="UP000198598"/>
    </source>
</evidence>
<proteinExistence type="predicted"/>
<dbReference type="CDD" id="cd08152">
    <property type="entry name" value="y4iL_like"/>
    <property type="match status" value="1"/>
</dbReference>
<dbReference type="Proteomes" id="UP000198598">
    <property type="component" value="Unassembled WGS sequence"/>
</dbReference>
<sequence length="367" mass="41053">MTTNQLNYVPYSDAVEVKQPNEDEQTRQVVDSMARVNRLMFEKHRHAIRDAHAKSHGILRGELQIYDNLPQLLAQGLFKTPATYPVIIRLSTAPGAIMPDGQPTFRGMAIKVIGVEGPKFLPDQADALTQDFLLVNHPIIPTGTVETYLQQQLKLEKQAGLPEELQEVQSKLITGVHKLLDVVGLEPEPNDLGIGKANTHILGETFFSMAALRYGEYIAKLSAVPLSEALQPLRGQEIDARNDSALRDLVVSFFVNQGAEYELRAQLCTDLISMPVEDGSVEWPQDESPYQPIGKLVIPAQNAYSPARRVYADDVLTFNPFHCLPDHRPLGSIMRARQLAYETSSQYRHQMNAQPRVEPRSIDELPD</sequence>
<dbReference type="GO" id="GO:0020037">
    <property type="term" value="F:heme binding"/>
    <property type="evidence" value="ECO:0007669"/>
    <property type="project" value="InterPro"/>
</dbReference>
<evidence type="ECO:0000313" key="2">
    <source>
        <dbReference type="EMBL" id="SFF26267.1"/>
    </source>
</evidence>
<dbReference type="EMBL" id="FOLQ01000039">
    <property type="protein sequence ID" value="SFF26267.1"/>
    <property type="molecule type" value="Genomic_DNA"/>
</dbReference>
<dbReference type="PANTHER" id="PTHR36195">
    <property type="entry name" value="DOMAIN PROTEIN, PUTATIVE (AFU_ORTHOLOGUE AFUA_5G01990)-RELATED-RELATED"/>
    <property type="match status" value="1"/>
</dbReference>
<dbReference type="STRING" id="662367.SAMN05216167_13933"/>
<dbReference type="OrthoDB" id="336698at2"/>
<organism evidence="2 3">
    <name type="scientific">Spirosoma endophyticum</name>
    <dbReference type="NCBI Taxonomy" id="662367"/>
    <lineage>
        <taxon>Bacteria</taxon>
        <taxon>Pseudomonadati</taxon>
        <taxon>Bacteroidota</taxon>
        <taxon>Cytophagia</taxon>
        <taxon>Cytophagales</taxon>
        <taxon>Cytophagaceae</taxon>
        <taxon>Spirosoma</taxon>
    </lineage>
</organism>
<dbReference type="InterPro" id="IPR020835">
    <property type="entry name" value="Catalase_sf"/>
</dbReference>
<dbReference type="Gene3D" id="2.40.180.10">
    <property type="entry name" value="Catalase core domain"/>
    <property type="match status" value="1"/>
</dbReference>
<dbReference type="RefSeq" id="WP_093834823.1">
    <property type="nucleotide sequence ID" value="NZ_FOLQ01000039.1"/>
</dbReference>
<feature type="compositionally biased region" description="Basic and acidic residues" evidence="1">
    <location>
        <begin position="357"/>
        <end position="367"/>
    </location>
</feature>
<dbReference type="AlphaFoldDB" id="A0A1I2HBC9"/>
<reference evidence="2 3" key="1">
    <citation type="submission" date="2016-10" db="EMBL/GenBank/DDBJ databases">
        <authorList>
            <person name="de Groot N.N."/>
        </authorList>
    </citation>
    <scope>NUCLEOTIDE SEQUENCE [LARGE SCALE GENOMIC DNA]</scope>
    <source>
        <strain evidence="2 3">DSM 26130</strain>
    </source>
</reference>
<gene>
    <name evidence="2" type="ORF">SAMN05216167_13933</name>
</gene>
<evidence type="ECO:0008006" key="4">
    <source>
        <dbReference type="Google" id="ProtNLM"/>
    </source>
</evidence>
<protein>
    <recommendedName>
        <fullName evidence="4">Catalase</fullName>
    </recommendedName>
</protein>
<feature type="region of interest" description="Disordered" evidence="1">
    <location>
        <begin position="345"/>
        <end position="367"/>
    </location>
</feature>
<keyword evidence="3" id="KW-1185">Reference proteome</keyword>
<dbReference type="SUPFAM" id="SSF56634">
    <property type="entry name" value="Heme-dependent catalase-like"/>
    <property type="match status" value="1"/>
</dbReference>
<name>A0A1I2HBC9_9BACT</name>
<dbReference type="PANTHER" id="PTHR36195:SF4">
    <property type="entry name" value="DOMAIN PROTEIN, PUTATIVE (AFU_ORTHOLOGUE AFUA_5G01990)-RELATED"/>
    <property type="match status" value="1"/>
</dbReference>
<evidence type="ECO:0000256" key="1">
    <source>
        <dbReference type="SAM" id="MobiDB-lite"/>
    </source>
</evidence>
<accession>A0A1I2HBC9</accession>